<organism evidence="2 3">
    <name type="scientific">Lactiplantibacillus plantarum</name>
    <name type="common">Lactobacillus plantarum</name>
    <dbReference type="NCBI Taxonomy" id="1590"/>
    <lineage>
        <taxon>Bacteria</taxon>
        <taxon>Bacillati</taxon>
        <taxon>Bacillota</taxon>
        <taxon>Bacilli</taxon>
        <taxon>Lactobacillales</taxon>
        <taxon>Lactobacillaceae</taxon>
        <taxon>Lactiplantibacillus</taxon>
    </lineage>
</organism>
<reference evidence="2 3" key="1">
    <citation type="submission" date="2016-03" db="EMBL/GenBank/DDBJ databases">
        <title>Comparative genomics of 54 Lactobacillus plantarum strains reveals genomic uncoupling from niche constraints.</title>
        <authorList>
            <person name="Martino M.E."/>
        </authorList>
    </citation>
    <scope>NUCLEOTIDE SEQUENCE [LARGE SCALE GENOMIC DNA]</scope>
    <source>
        <strain evidence="2 3">19.1</strain>
    </source>
</reference>
<sequence>MKSNDELTLANYSSLPNQILRDPAYAELDMTAFLAWQLIFNRYQSSQKKSQFWDAKQNDWYAIYPLKELKVDLHCGLSKAARTLKALTKVGLLEKKLVGLHRAYRLFPKVPYTYTKAGWVKNKTKVPTHKASKPIKAAQKAVTKPVVVQAFNYKASKRSFVRPNYLIFNYLTSDTANTINPENAQLKPALNSQPEPQPAHDDQELQALAENYQSHYGLPKSAVTVIKAYSEKSAEKFMHYMTLMFQAKKTAVKYVQQHVTAPFDRTLLQHETNPVVQTSLGTMLQRLFIYMRKNTKDEISADKYFKRSLDNFYQEAFNSAMQGVSCY</sequence>
<dbReference type="InterPro" id="IPR041151">
    <property type="entry name" value="Bac_RepA_C"/>
</dbReference>
<dbReference type="Pfam" id="PF18008">
    <property type="entry name" value="Bac_RepA_C"/>
    <property type="match status" value="1"/>
</dbReference>
<evidence type="ECO:0000313" key="2">
    <source>
        <dbReference type="EMBL" id="KZU95931.1"/>
    </source>
</evidence>
<dbReference type="EMBL" id="LUXM01000024">
    <property type="protein sequence ID" value="KZU95931.1"/>
    <property type="molecule type" value="Genomic_DNA"/>
</dbReference>
<comment type="caution">
    <text evidence="2">The sequence shown here is derived from an EMBL/GenBank/DDBJ whole genome shotgun (WGS) entry which is preliminary data.</text>
</comment>
<evidence type="ECO:0000259" key="1">
    <source>
        <dbReference type="Pfam" id="PF18008"/>
    </source>
</evidence>
<gene>
    <name evidence="2" type="ORF">Lp19_1210</name>
</gene>
<dbReference type="PATRIC" id="fig|1590.201.peg.987"/>
<protein>
    <recommendedName>
        <fullName evidence="1">Replication initiator protein A C-terminal domain-containing protein</fullName>
    </recommendedName>
</protein>
<accession>A0A165RVU4</accession>
<dbReference type="Proteomes" id="UP000076882">
    <property type="component" value="Unassembled WGS sequence"/>
</dbReference>
<evidence type="ECO:0000313" key="3">
    <source>
        <dbReference type="Proteomes" id="UP000076882"/>
    </source>
</evidence>
<name>A0A165RVU4_LACPN</name>
<feature type="domain" description="Replication initiator protein A C-terminal" evidence="1">
    <location>
        <begin position="218"/>
        <end position="318"/>
    </location>
</feature>
<proteinExistence type="predicted"/>
<dbReference type="AlphaFoldDB" id="A0A165RVU4"/>